<organism evidence="2 3">
    <name type="scientific">Durusdinium trenchii</name>
    <dbReference type="NCBI Taxonomy" id="1381693"/>
    <lineage>
        <taxon>Eukaryota</taxon>
        <taxon>Sar</taxon>
        <taxon>Alveolata</taxon>
        <taxon>Dinophyceae</taxon>
        <taxon>Suessiales</taxon>
        <taxon>Symbiodiniaceae</taxon>
        <taxon>Durusdinium</taxon>
    </lineage>
</organism>
<gene>
    <name evidence="2" type="ORF">CCMP2556_LOCUS18686</name>
</gene>
<comment type="caution">
    <text evidence="2">The sequence shown here is derived from an EMBL/GenBank/DDBJ whole genome shotgun (WGS) entry which is preliminary data.</text>
</comment>
<evidence type="ECO:0000256" key="1">
    <source>
        <dbReference type="SAM" id="MobiDB-lite"/>
    </source>
</evidence>
<feature type="compositionally biased region" description="Pro residues" evidence="1">
    <location>
        <begin position="17"/>
        <end position="31"/>
    </location>
</feature>
<feature type="compositionally biased region" description="Acidic residues" evidence="1">
    <location>
        <begin position="201"/>
        <end position="220"/>
    </location>
</feature>
<feature type="region of interest" description="Disordered" evidence="1">
    <location>
        <begin position="1"/>
        <end position="106"/>
    </location>
</feature>
<feature type="compositionally biased region" description="Basic and acidic residues" evidence="1">
    <location>
        <begin position="35"/>
        <end position="46"/>
    </location>
</feature>
<proteinExistence type="predicted"/>
<name>A0ABP0L0W4_9DINO</name>
<dbReference type="Proteomes" id="UP001642484">
    <property type="component" value="Unassembled WGS sequence"/>
</dbReference>
<keyword evidence="3" id="KW-1185">Reference proteome</keyword>
<feature type="region of interest" description="Disordered" evidence="1">
    <location>
        <begin position="180"/>
        <end position="220"/>
    </location>
</feature>
<sequence>MPIANISQLSDEEVSPTPKPLPVPKPSPKAPSVPAKKESKSKETPKAKAKSKNKAATAKAVMKKPVAQTAESDADPKDDASQKLSVKKRPASASESLVDEKPAEKQIKTSVYMYSSGNRAGIWGIKVDGSEVVRVKPREGVPAAKIQEVAEAVRNEMAKGLGKSEGIELVETMLSAAAAASRDCPAAETAATKDDSGANADDGEDPESEEKEEDAIEDVE</sequence>
<reference evidence="2 3" key="1">
    <citation type="submission" date="2024-02" db="EMBL/GenBank/DDBJ databases">
        <authorList>
            <person name="Chen Y."/>
            <person name="Shah S."/>
            <person name="Dougan E. K."/>
            <person name="Thang M."/>
            <person name="Chan C."/>
        </authorList>
    </citation>
    <scope>NUCLEOTIDE SEQUENCE [LARGE SCALE GENOMIC DNA]</scope>
</reference>
<accession>A0ABP0L0W4</accession>
<dbReference type="EMBL" id="CAXAMN010010702">
    <property type="protein sequence ID" value="CAK9032432.1"/>
    <property type="molecule type" value="Genomic_DNA"/>
</dbReference>
<evidence type="ECO:0000313" key="3">
    <source>
        <dbReference type="Proteomes" id="UP001642484"/>
    </source>
</evidence>
<evidence type="ECO:0000313" key="2">
    <source>
        <dbReference type="EMBL" id="CAK9032432.1"/>
    </source>
</evidence>
<protein>
    <submittedName>
        <fullName evidence="2">Uncharacterized protein</fullName>
    </submittedName>
</protein>